<name>A0A974S976_9CAUL</name>
<reference evidence="2" key="1">
    <citation type="submission" date="2021-01" db="EMBL/GenBank/DDBJ databases">
        <title>Genome sequence of Phenylobacterium sp. 20VBR1 isolated from a valley glaceir, Ny-Alesund, Svalbard.</title>
        <authorList>
            <person name="Thomas F.A."/>
            <person name="Krishnan K.P."/>
            <person name="Sinha R.K."/>
        </authorList>
    </citation>
    <scope>NUCLEOTIDE SEQUENCE</scope>
    <source>
        <strain evidence="2">20VBR1</strain>
    </source>
</reference>
<sequence length="58" mass="6503">MAPLMQDGRRWPQPKPAPRTVWRLQVSYWRLGSAVKAADGPRPATPGARPATPWTIRP</sequence>
<gene>
    <name evidence="2" type="ORF">JKL49_01450</name>
</gene>
<accession>A0A974S976</accession>
<evidence type="ECO:0000313" key="2">
    <source>
        <dbReference type="EMBL" id="QQZ50388.1"/>
    </source>
</evidence>
<protein>
    <submittedName>
        <fullName evidence="2">Uncharacterized protein</fullName>
    </submittedName>
</protein>
<proteinExistence type="predicted"/>
<dbReference type="AlphaFoldDB" id="A0A974S976"/>
<feature type="compositionally biased region" description="Low complexity" evidence="1">
    <location>
        <begin position="37"/>
        <end position="58"/>
    </location>
</feature>
<organism evidence="2">
    <name type="scientific">Phenylobacterium glaciei</name>
    <dbReference type="NCBI Taxonomy" id="2803784"/>
    <lineage>
        <taxon>Bacteria</taxon>
        <taxon>Pseudomonadati</taxon>
        <taxon>Pseudomonadota</taxon>
        <taxon>Alphaproteobacteria</taxon>
        <taxon>Caulobacterales</taxon>
        <taxon>Caulobacteraceae</taxon>
        <taxon>Phenylobacterium</taxon>
    </lineage>
</organism>
<evidence type="ECO:0000256" key="1">
    <source>
        <dbReference type="SAM" id="MobiDB-lite"/>
    </source>
</evidence>
<dbReference type="EMBL" id="CP068570">
    <property type="protein sequence ID" value="QQZ50388.1"/>
    <property type="molecule type" value="Genomic_DNA"/>
</dbReference>
<feature type="region of interest" description="Disordered" evidence="1">
    <location>
        <begin position="36"/>
        <end position="58"/>
    </location>
</feature>